<protein>
    <submittedName>
        <fullName evidence="2">Uncharacterized protein</fullName>
    </submittedName>
</protein>
<feature type="region of interest" description="Disordered" evidence="1">
    <location>
        <begin position="191"/>
        <end position="238"/>
    </location>
</feature>
<proteinExistence type="predicted"/>
<feature type="compositionally biased region" description="Low complexity" evidence="1">
    <location>
        <begin position="443"/>
        <end position="454"/>
    </location>
</feature>
<feature type="region of interest" description="Disordered" evidence="1">
    <location>
        <begin position="440"/>
        <end position="472"/>
    </location>
</feature>
<dbReference type="AlphaFoldDB" id="A0A0N0VHM1"/>
<evidence type="ECO:0000313" key="2">
    <source>
        <dbReference type="EMBL" id="KPA85384.1"/>
    </source>
</evidence>
<sequence length="734" mass="75568">MQYHVPPELVNPPAAAAASNSNGISSSSSPPNSASLLAHAPLYSSSNGSTRVAVGHGLLSGRRLAVRVAAPSTLTSSASSSAATHIAGPPPSSSSDQPFAVTSQPYSNFTASFAPASLSSPPPPPHSSPSPATASSPAYGGGIVRISDLHRRGVQSVESGLRLNTLQGGRPAPTSVVRRCATTADAANTPLAGSFTSAAAPRPRRGRSASSSTGGGRGRRRGSGGDGGGGRKSDTSVTVTLTESGELCDYRWFTERGRRCLLYDGRTYRGASAHRMWTEMKAVSSCRARQEQRSVSTTPHTTAASPTARKRTTRAVSAAETAKAATTTAGTAASRVRPHRTSARAVSAAGRSLRLGNAANLGTRRGEAGSLPLPVILRDEWRVLMRELSVEAENEAVIPSPPAPCPTYIASSCISGPVRTQASPQQTASGASNANTEVVEITDSSSGSDDSSASDTRHDRHSSSAAPAPTSQVLASLQWPATSFFDDESSGWSSSSSPAAPRSPAHGGESPAQKRAKTESSSYHPPSSLRQDHPSSLAPPTSAARVHLYNGVEVVEEDGWMYPVDVYASQQQNQQRFAEGAKHESNPRFPTSSDVAAERTGADSTPPALQDVSDVPLADLFTRGASSATAAQNTVANGRDDPLLRYALLPAALHGAAGIAVVVSGQHKTVPLRPTSTLRADAGTRSAATTAGAQGSAAVLRSADDADLLGGFTDTDLADMFVTGEEIGGVRYGS</sequence>
<evidence type="ECO:0000256" key="1">
    <source>
        <dbReference type="SAM" id="MobiDB-lite"/>
    </source>
</evidence>
<dbReference type="RefSeq" id="XP_015663822.1">
    <property type="nucleotide sequence ID" value="XM_015798302.1"/>
</dbReference>
<dbReference type="OMA" id="SAHRMWE"/>
<feature type="region of interest" description="Disordered" evidence="1">
    <location>
        <begin position="1"/>
        <end position="37"/>
    </location>
</feature>
<dbReference type="Proteomes" id="UP000037923">
    <property type="component" value="Unassembled WGS sequence"/>
</dbReference>
<dbReference type="RefSeq" id="XP_015663823.1">
    <property type="nucleotide sequence ID" value="XM_015798303.1"/>
</dbReference>
<feature type="region of interest" description="Disordered" evidence="1">
    <location>
        <begin position="70"/>
        <end position="141"/>
    </location>
</feature>
<organism evidence="2 3">
    <name type="scientific">Leptomonas pyrrhocoris</name>
    <name type="common">Firebug parasite</name>
    <dbReference type="NCBI Taxonomy" id="157538"/>
    <lineage>
        <taxon>Eukaryota</taxon>
        <taxon>Discoba</taxon>
        <taxon>Euglenozoa</taxon>
        <taxon>Kinetoplastea</taxon>
        <taxon>Metakinetoplastina</taxon>
        <taxon>Trypanosomatida</taxon>
        <taxon>Trypanosomatidae</taxon>
        <taxon>Leishmaniinae</taxon>
        <taxon>Leptomonas</taxon>
    </lineage>
</organism>
<comment type="caution">
    <text evidence="2">The sequence shown here is derived from an EMBL/GenBank/DDBJ whole genome shotgun (WGS) entry which is preliminary data.</text>
</comment>
<evidence type="ECO:0000313" key="3">
    <source>
        <dbReference type="Proteomes" id="UP000037923"/>
    </source>
</evidence>
<feature type="compositionally biased region" description="Polar residues" evidence="1">
    <location>
        <begin position="519"/>
        <end position="529"/>
    </location>
</feature>
<feature type="compositionally biased region" description="Polar residues" evidence="1">
    <location>
        <begin position="93"/>
        <end position="110"/>
    </location>
</feature>
<feature type="compositionally biased region" description="Low complexity" evidence="1">
    <location>
        <begin position="314"/>
        <end position="333"/>
    </location>
</feature>
<gene>
    <name evidence="2" type="ORF">ABB37_01698</name>
</gene>
<feature type="compositionally biased region" description="Low complexity" evidence="1">
    <location>
        <begin position="70"/>
        <end position="84"/>
    </location>
</feature>
<keyword evidence="3" id="KW-1185">Reference proteome</keyword>
<reference evidence="2 3" key="1">
    <citation type="submission" date="2015-07" db="EMBL/GenBank/DDBJ databases">
        <title>High-quality genome of monoxenous trypanosomatid Leptomonas pyrrhocoris.</title>
        <authorList>
            <person name="Flegontov P."/>
            <person name="Butenko A."/>
            <person name="Firsov S."/>
            <person name="Vlcek C."/>
            <person name="Logacheva M.D."/>
            <person name="Field M."/>
            <person name="Filatov D."/>
            <person name="Flegontova O."/>
            <person name="Gerasimov E."/>
            <person name="Jackson A.P."/>
            <person name="Kelly S."/>
            <person name="Opperdoes F."/>
            <person name="O'Reilly A."/>
            <person name="Votypka J."/>
            <person name="Yurchenko V."/>
            <person name="Lukes J."/>
        </authorList>
    </citation>
    <scope>NUCLEOTIDE SEQUENCE [LARGE SCALE GENOMIC DNA]</scope>
    <source>
        <strain evidence="2">H10</strain>
    </source>
</reference>
<feature type="region of interest" description="Disordered" evidence="1">
    <location>
        <begin position="486"/>
        <end position="541"/>
    </location>
</feature>
<dbReference type="OrthoDB" id="267863at2759"/>
<feature type="compositionally biased region" description="Low complexity" evidence="1">
    <location>
        <begin position="129"/>
        <end position="138"/>
    </location>
</feature>
<accession>A0A0N0VHM1</accession>
<dbReference type="GeneID" id="26901993"/>
<name>A0A0N0VHM1_LEPPY</name>
<feature type="region of interest" description="Disordered" evidence="1">
    <location>
        <begin position="288"/>
        <end position="349"/>
    </location>
</feature>
<feature type="region of interest" description="Disordered" evidence="1">
    <location>
        <begin position="573"/>
        <end position="613"/>
    </location>
</feature>
<feature type="compositionally biased region" description="Polar residues" evidence="1">
    <location>
        <begin position="463"/>
        <end position="472"/>
    </location>
</feature>
<dbReference type="EMBL" id="LGTL01000002">
    <property type="protein sequence ID" value="KPA85383.1"/>
    <property type="molecule type" value="Genomic_DNA"/>
</dbReference>
<feature type="compositionally biased region" description="Low complexity" evidence="1">
    <location>
        <begin position="490"/>
        <end position="508"/>
    </location>
</feature>
<dbReference type="EMBL" id="LGTL01000002">
    <property type="protein sequence ID" value="KPA85384.1"/>
    <property type="molecule type" value="Genomic_DNA"/>
</dbReference>
<feature type="compositionally biased region" description="Low complexity" evidence="1">
    <location>
        <begin position="296"/>
        <end position="307"/>
    </location>
</feature>
<dbReference type="VEuPathDB" id="TriTrypDB:LpyrH10_02_6720"/>